<reference evidence="1" key="1">
    <citation type="journal article" date="2021" name="Proc. Natl. Acad. Sci. U.S.A.">
        <title>A Catalog of Tens of Thousands of Viruses from Human Metagenomes Reveals Hidden Associations with Chronic Diseases.</title>
        <authorList>
            <person name="Tisza M.J."/>
            <person name="Buck C.B."/>
        </authorList>
    </citation>
    <scope>NUCLEOTIDE SEQUENCE</scope>
    <source>
        <strain evidence="1">Ctprd3</strain>
    </source>
</reference>
<protein>
    <submittedName>
        <fullName evidence="1">Uncharacterized protein</fullName>
    </submittedName>
</protein>
<organism evidence="1">
    <name type="scientific">Siphoviridae sp. ctprd3</name>
    <dbReference type="NCBI Taxonomy" id="2827943"/>
    <lineage>
        <taxon>Viruses</taxon>
        <taxon>Duplodnaviria</taxon>
        <taxon>Heunggongvirae</taxon>
        <taxon>Uroviricota</taxon>
        <taxon>Caudoviricetes</taxon>
    </lineage>
</organism>
<dbReference type="EMBL" id="BK032783">
    <property type="protein sequence ID" value="DAF60146.1"/>
    <property type="molecule type" value="Genomic_DNA"/>
</dbReference>
<sequence length="35" mass="4262">MLLFVKFNTKINQKPITYLRKCVHLRHQSFKSTKI</sequence>
<name>A0A8S5TBL7_9CAUD</name>
<evidence type="ECO:0000313" key="1">
    <source>
        <dbReference type="EMBL" id="DAF60146.1"/>
    </source>
</evidence>
<accession>A0A8S5TBL7</accession>
<proteinExistence type="predicted"/>